<dbReference type="InterPro" id="IPR045735">
    <property type="entry name" value="Spore_III_AA_AAA+_ATPase"/>
</dbReference>
<dbReference type="EMBL" id="QPJT01000009">
    <property type="protein sequence ID" value="RCX16789.1"/>
    <property type="molecule type" value="Genomic_DNA"/>
</dbReference>
<dbReference type="Pfam" id="PF19568">
    <property type="entry name" value="Spore_III_AA"/>
    <property type="match status" value="1"/>
</dbReference>
<dbReference type="InterPro" id="IPR014217">
    <property type="entry name" value="Spore_III_AA"/>
</dbReference>
<dbReference type="PANTHER" id="PTHR20953:SF3">
    <property type="entry name" value="P-LOOP CONTAINING NUCLEOSIDE TRIPHOSPHATE HYDROLASES SUPERFAMILY PROTEIN"/>
    <property type="match status" value="1"/>
</dbReference>
<protein>
    <submittedName>
        <fullName evidence="4">Stage III sporulation protein AA</fullName>
    </submittedName>
</protein>
<comment type="caution">
    <text evidence="4">The sequence shown here is derived from an EMBL/GenBank/DDBJ whole genome shotgun (WGS) entry which is preliminary data.</text>
</comment>
<keyword evidence="2" id="KW-0067">ATP-binding</keyword>
<dbReference type="SUPFAM" id="SSF52540">
    <property type="entry name" value="P-loop containing nucleoside triphosphate hydrolases"/>
    <property type="match status" value="1"/>
</dbReference>
<organism evidence="4 5">
    <name type="scientific">Anaerobacterium chartisolvens</name>
    <dbReference type="NCBI Taxonomy" id="1297424"/>
    <lineage>
        <taxon>Bacteria</taxon>
        <taxon>Bacillati</taxon>
        <taxon>Bacillota</taxon>
        <taxon>Clostridia</taxon>
        <taxon>Eubacteriales</taxon>
        <taxon>Oscillospiraceae</taxon>
        <taxon>Anaerobacterium</taxon>
    </lineage>
</organism>
<keyword evidence="1" id="KW-0547">Nucleotide-binding</keyword>
<reference evidence="4 5" key="1">
    <citation type="submission" date="2018-07" db="EMBL/GenBank/DDBJ databases">
        <title>Genomic Encyclopedia of Type Strains, Phase IV (KMG-IV): sequencing the most valuable type-strain genomes for metagenomic binning, comparative biology and taxonomic classification.</title>
        <authorList>
            <person name="Goeker M."/>
        </authorList>
    </citation>
    <scope>NUCLEOTIDE SEQUENCE [LARGE SCALE GENOMIC DNA]</scope>
    <source>
        <strain evidence="4 5">DSM 27016</strain>
    </source>
</reference>
<dbReference type="NCBIfam" id="TIGR02858">
    <property type="entry name" value="spore_III_AA"/>
    <property type="match status" value="1"/>
</dbReference>
<dbReference type="PANTHER" id="PTHR20953">
    <property type="entry name" value="KINASE-RELATED"/>
    <property type="match status" value="1"/>
</dbReference>
<evidence type="ECO:0000259" key="3">
    <source>
        <dbReference type="Pfam" id="PF19568"/>
    </source>
</evidence>
<proteinExistence type="predicted"/>
<dbReference type="GO" id="GO:0005524">
    <property type="term" value="F:ATP binding"/>
    <property type="evidence" value="ECO:0007669"/>
    <property type="project" value="UniProtKB-KW"/>
</dbReference>
<evidence type="ECO:0000256" key="1">
    <source>
        <dbReference type="ARBA" id="ARBA00022741"/>
    </source>
</evidence>
<name>A0A369B5J7_9FIRM</name>
<keyword evidence="5" id="KW-1185">Reference proteome</keyword>
<sequence>MRTEDENAIRNTRLQRDIMPCIAQTVRAALEKIAWGQRDSIQEIRLRASKPLMLHNLRGDWFVHNDGGLSKDALRAYTVSQGEVVCTLELMSQNSIYAYQEDIKNGFITLKGGHRIGLTGRVVMDGSNIKNIKDISGLNIRISNEIKGCASGVAGYITDHRGGVYNTLVISPPQCGKTTILRDITRILSDGMRDYGLRGFKVGVIDERSEIAACFKGVPQNSLGVRTDVLDACPKTLGMEIMLRSMSPEIIVTDEIGNQGDSDAILKVVNAGIKIITSAHGYSISEMKARQEVVSLMEQRIFERYIVLSSINGPGTVEEVIDGMTMKKIYWRDLKCC</sequence>
<gene>
    <name evidence="4" type="ORF">DFR58_10914</name>
</gene>
<evidence type="ECO:0000256" key="2">
    <source>
        <dbReference type="ARBA" id="ARBA00022840"/>
    </source>
</evidence>
<dbReference type="Gene3D" id="3.40.50.300">
    <property type="entry name" value="P-loop containing nucleotide triphosphate hydrolases"/>
    <property type="match status" value="1"/>
</dbReference>
<dbReference type="InterPro" id="IPR027417">
    <property type="entry name" value="P-loop_NTPase"/>
</dbReference>
<dbReference type="Proteomes" id="UP000253034">
    <property type="component" value="Unassembled WGS sequence"/>
</dbReference>
<evidence type="ECO:0000313" key="5">
    <source>
        <dbReference type="Proteomes" id="UP000253034"/>
    </source>
</evidence>
<dbReference type="AlphaFoldDB" id="A0A369B5J7"/>
<feature type="domain" description="Stage III sporulation protein AA AAA+ ATPase" evidence="3">
    <location>
        <begin position="15"/>
        <end position="322"/>
    </location>
</feature>
<evidence type="ECO:0000313" key="4">
    <source>
        <dbReference type="EMBL" id="RCX16789.1"/>
    </source>
</evidence>
<accession>A0A369B5J7</accession>